<dbReference type="InterPro" id="IPR013154">
    <property type="entry name" value="ADH-like_N"/>
</dbReference>
<reference evidence="5" key="1">
    <citation type="journal article" date="2016" name="Genome Announc.">
        <title>Draft genome sequences of fungus Aspergillus calidoustus.</title>
        <authorList>
            <person name="Horn F."/>
            <person name="Linde J."/>
            <person name="Mattern D.J."/>
            <person name="Walther G."/>
            <person name="Guthke R."/>
            <person name="Scherlach K."/>
            <person name="Martin K."/>
            <person name="Brakhage A.A."/>
            <person name="Petzke L."/>
            <person name="Valiante V."/>
        </authorList>
    </citation>
    <scope>NUCLEOTIDE SEQUENCE [LARGE SCALE GENOMIC DNA]</scope>
    <source>
        <strain evidence="5">SF006504</strain>
    </source>
</reference>
<proteinExistence type="inferred from homology"/>
<name>A0A0U5GH97_ASPCI</name>
<dbReference type="InterPro" id="IPR020843">
    <property type="entry name" value="ER"/>
</dbReference>
<keyword evidence="5" id="KW-1185">Reference proteome</keyword>
<comment type="similarity">
    <text evidence="1">Belongs to the zinc-containing alcohol dehydrogenase family.</text>
</comment>
<protein>
    <recommendedName>
        <fullName evidence="3">Enoyl reductase (ER) domain-containing protein</fullName>
    </recommendedName>
</protein>
<dbReference type="Gene3D" id="3.90.180.10">
    <property type="entry name" value="Medium-chain alcohol dehydrogenases, catalytic domain"/>
    <property type="match status" value="1"/>
</dbReference>
<dbReference type="SMART" id="SM00829">
    <property type="entry name" value="PKS_ER"/>
    <property type="match status" value="1"/>
</dbReference>
<organism evidence="4 5">
    <name type="scientific">Aspergillus calidoustus</name>
    <dbReference type="NCBI Taxonomy" id="454130"/>
    <lineage>
        <taxon>Eukaryota</taxon>
        <taxon>Fungi</taxon>
        <taxon>Dikarya</taxon>
        <taxon>Ascomycota</taxon>
        <taxon>Pezizomycotina</taxon>
        <taxon>Eurotiomycetes</taxon>
        <taxon>Eurotiomycetidae</taxon>
        <taxon>Eurotiales</taxon>
        <taxon>Aspergillaceae</taxon>
        <taxon>Aspergillus</taxon>
        <taxon>Aspergillus subgen. Nidulantes</taxon>
    </lineage>
</organism>
<evidence type="ECO:0000256" key="2">
    <source>
        <dbReference type="ARBA" id="ARBA00023002"/>
    </source>
</evidence>
<dbReference type="AlphaFoldDB" id="A0A0U5GH97"/>
<keyword evidence="2" id="KW-0560">Oxidoreductase</keyword>
<dbReference type="PANTHER" id="PTHR45348:SF2">
    <property type="entry name" value="ZINC-TYPE ALCOHOL DEHYDROGENASE-LIKE PROTEIN C2E1P3.01"/>
    <property type="match status" value="1"/>
</dbReference>
<gene>
    <name evidence="4" type="ORF">ASPCAL14276</name>
</gene>
<dbReference type="Proteomes" id="UP000054771">
    <property type="component" value="Unassembled WGS sequence"/>
</dbReference>
<dbReference type="InterPro" id="IPR047122">
    <property type="entry name" value="Trans-enoyl_RdTase-like"/>
</dbReference>
<evidence type="ECO:0000313" key="4">
    <source>
        <dbReference type="EMBL" id="CEL11171.1"/>
    </source>
</evidence>
<dbReference type="EMBL" id="CDMC01000023">
    <property type="protein sequence ID" value="CEL11171.1"/>
    <property type="molecule type" value="Genomic_DNA"/>
</dbReference>
<evidence type="ECO:0000313" key="5">
    <source>
        <dbReference type="Proteomes" id="UP000054771"/>
    </source>
</evidence>
<dbReference type="PANTHER" id="PTHR45348">
    <property type="entry name" value="HYPOTHETICAL OXIDOREDUCTASE (EUROFUNG)"/>
    <property type="match status" value="1"/>
</dbReference>
<dbReference type="CDD" id="cd08249">
    <property type="entry name" value="enoyl_reductase_like"/>
    <property type="match status" value="1"/>
</dbReference>
<dbReference type="SUPFAM" id="SSF51735">
    <property type="entry name" value="NAD(P)-binding Rossmann-fold domains"/>
    <property type="match status" value="1"/>
</dbReference>
<feature type="domain" description="Enoyl reductase (ER)" evidence="3">
    <location>
        <begin position="13"/>
        <end position="388"/>
    </location>
</feature>
<accession>A0A0U5GH97</accession>
<dbReference type="SUPFAM" id="SSF50129">
    <property type="entry name" value="GroES-like"/>
    <property type="match status" value="1"/>
</dbReference>
<dbReference type="Gene3D" id="3.40.50.720">
    <property type="entry name" value="NAD(P)-binding Rossmann-like Domain"/>
    <property type="match status" value="1"/>
</dbReference>
<dbReference type="OMA" id="SWNHAAT"/>
<dbReference type="InterPro" id="IPR036291">
    <property type="entry name" value="NAD(P)-bd_dom_sf"/>
</dbReference>
<dbReference type="STRING" id="454130.A0A0U5GH97"/>
<dbReference type="OrthoDB" id="10257049at2759"/>
<evidence type="ECO:0000256" key="1">
    <source>
        <dbReference type="ARBA" id="ARBA00008072"/>
    </source>
</evidence>
<sequence>MPTHLAAIAHEKDTPFTILPRQTPKPGRGELLIAVKSIALNPADIIMRNTGLFIPPSAYPTVLGFDLAGVVIEVGEGVSSAPVNGSKGPTSGVFFEPGKSRVVAYAASAWKSCNPDYGAFQEMCLVPWQHAVPLPNDQISWNEAATLPVSVQVPLSAWDALGILRVGENTVSSRVSAPGSAGIARREKSEALLIWGASSSVGTMGVQTARVLRDDPNSNIGAVYAVAGIANHAYVSALGADRVFDYKDPNVVDAIVSAAKEVGLVIRHCFLATGELGLCQAVLRAFGDHRSPEGKGDVTAKIASAPPIPADAEEVPGVETIFVMPSMTDEVERLAQFEYWLCTWLRERLSEGSITPSPRVRVLGKGLEAINKGLDELARGVSCVKLVVEVAE</sequence>
<dbReference type="InterPro" id="IPR011032">
    <property type="entry name" value="GroES-like_sf"/>
</dbReference>
<evidence type="ECO:0000259" key="3">
    <source>
        <dbReference type="SMART" id="SM00829"/>
    </source>
</evidence>
<dbReference type="Pfam" id="PF08240">
    <property type="entry name" value="ADH_N"/>
    <property type="match status" value="1"/>
</dbReference>
<dbReference type="GO" id="GO:0016651">
    <property type="term" value="F:oxidoreductase activity, acting on NAD(P)H"/>
    <property type="evidence" value="ECO:0007669"/>
    <property type="project" value="InterPro"/>
</dbReference>